<name>A0A371D412_9APHY</name>
<organism evidence="1 2">
    <name type="scientific">Lentinus brumalis</name>
    <dbReference type="NCBI Taxonomy" id="2498619"/>
    <lineage>
        <taxon>Eukaryota</taxon>
        <taxon>Fungi</taxon>
        <taxon>Dikarya</taxon>
        <taxon>Basidiomycota</taxon>
        <taxon>Agaricomycotina</taxon>
        <taxon>Agaricomycetes</taxon>
        <taxon>Polyporales</taxon>
        <taxon>Polyporaceae</taxon>
        <taxon>Lentinus</taxon>
    </lineage>
</organism>
<keyword evidence="2" id="KW-1185">Reference proteome</keyword>
<evidence type="ECO:0000313" key="2">
    <source>
        <dbReference type="Proteomes" id="UP000256964"/>
    </source>
</evidence>
<evidence type="ECO:0008006" key="3">
    <source>
        <dbReference type="Google" id="ProtNLM"/>
    </source>
</evidence>
<accession>A0A371D412</accession>
<proteinExistence type="predicted"/>
<evidence type="ECO:0000313" key="1">
    <source>
        <dbReference type="EMBL" id="RDX47283.1"/>
    </source>
</evidence>
<gene>
    <name evidence="1" type="ORF">OH76DRAFT_789536</name>
</gene>
<protein>
    <recommendedName>
        <fullName evidence="3">F-box domain-containing protein</fullName>
    </recommendedName>
</protein>
<dbReference type="EMBL" id="KZ857420">
    <property type="protein sequence ID" value="RDX47283.1"/>
    <property type="molecule type" value="Genomic_DNA"/>
</dbReference>
<reference evidence="1 2" key="1">
    <citation type="journal article" date="2018" name="Biotechnol. Biofuels">
        <title>Integrative visual omics of the white-rot fungus Polyporus brumalis exposes the biotechnological potential of its oxidative enzymes for delignifying raw plant biomass.</title>
        <authorList>
            <person name="Miyauchi S."/>
            <person name="Rancon A."/>
            <person name="Drula E."/>
            <person name="Hage H."/>
            <person name="Chaduli D."/>
            <person name="Favel A."/>
            <person name="Grisel S."/>
            <person name="Henrissat B."/>
            <person name="Herpoel-Gimbert I."/>
            <person name="Ruiz-Duenas F.J."/>
            <person name="Chevret D."/>
            <person name="Hainaut M."/>
            <person name="Lin J."/>
            <person name="Wang M."/>
            <person name="Pangilinan J."/>
            <person name="Lipzen A."/>
            <person name="Lesage-Meessen L."/>
            <person name="Navarro D."/>
            <person name="Riley R."/>
            <person name="Grigoriev I.V."/>
            <person name="Zhou S."/>
            <person name="Raouche S."/>
            <person name="Rosso M.N."/>
        </authorList>
    </citation>
    <scope>NUCLEOTIDE SEQUENCE [LARGE SCALE GENOMIC DNA]</scope>
    <source>
        <strain evidence="1 2">BRFM 1820</strain>
    </source>
</reference>
<dbReference type="AlphaFoldDB" id="A0A371D412"/>
<dbReference type="Proteomes" id="UP000256964">
    <property type="component" value="Unassembled WGS sequence"/>
</dbReference>
<sequence length="426" mass="47899">MADFYPSSSSTAAAVRHRPPKLAIRTLTDLPVELLHLIIAHMEGNKYHVSCCSRLLRAVALEHLNFRRLSLQDVTSFDPFLQFLRRYPRVAKTVVSVRLRGTAQRKVTETSPTTSIDDTVVGSIVELLPRLESLALYSFHYTMSPVASATKRPSGPFPLIKVTIGGHCHKESSLTCTLRVLSLFTPRCTDLHTMDRFDLDTPFEPRFLHRRLALRQLSLSAPIFGVREHTALALQALSVSLKSDSLQELCVQVDSKEAVAALGKLLSYAGSNINTLAIATTLCNWKYDRWVDPFEGKSHCLDVSTCKKLESITLPMVYRANPSRPLSAAPVAILEQTPRTLRSIIVKVQGLLKSTMIGNKSVFEIHAFDKLLTPARFPHLQAFELHIYADQMLWTEKNYWPRCVKSARSALNSLNNRGLLKVKQRW</sequence>
<dbReference type="OrthoDB" id="2758269at2759"/>